<feature type="compositionally biased region" description="Basic residues" evidence="1">
    <location>
        <begin position="603"/>
        <end position="613"/>
    </location>
</feature>
<feature type="chain" id="PRO_5043396252" evidence="2">
    <location>
        <begin position="35"/>
        <end position="747"/>
    </location>
</feature>
<accession>A0AAW0SVF9</accession>
<dbReference type="GO" id="GO:0009100">
    <property type="term" value="P:glycoprotein metabolic process"/>
    <property type="evidence" value="ECO:0007669"/>
    <property type="project" value="UniProtKB-ARBA"/>
</dbReference>
<evidence type="ECO:0000256" key="1">
    <source>
        <dbReference type="SAM" id="MobiDB-lite"/>
    </source>
</evidence>
<feature type="compositionally biased region" description="Low complexity" evidence="1">
    <location>
        <begin position="590"/>
        <end position="602"/>
    </location>
</feature>
<evidence type="ECO:0000313" key="3">
    <source>
        <dbReference type="EMBL" id="KAK8378726.1"/>
    </source>
</evidence>
<protein>
    <submittedName>
        <fullName evidence="3">Uncharacterized protein</fullName>
    </submittedName>
</protein>
<keyword evidence="4" id="KW-1185">Reference proteome</keyword>
<reference evidence="3 4" key="1">
    <citation type="submission" date="2023-03" db="EMBL/GenBank/DDBJ databases">
        <title>High-quality genome of Scylla paramamosain provides insights in environmental adaptation.</title>
        <authorList>
            <person name="Zhang L."/>
        </authorList>
    </citation>
    <scope>NUCLEOTIDE SEQUENCE [LARGE SCALE GENOMIC DNA]</scope>
    <source>
        <strain evidence="3">LZ_2023a</strain>
        <tissue evidence="3">Muscle</tissue>
    </source>
</reference>
<evidence type="ECO:0000256" key="2">
    <source>
        <dbReference type="SAM" id="SignalP"/>
    </source>
</evidence>
<keyword evidence="2" id="KW-0732">Signal</keyword>
<dbReference type="EMBL" id="JARAKH010000044">
    <property type="protein sequence ID" value="KAK8378726.1"/>
    <property type="molecule type" value="Genomic_DNA"/>
</dbReference>
<proteinExistence type="predicted"/>
<feature type="region of interest" description="Disordered" evidence="1">
    <location>
        <begin position="569"/>
        <end position="621"/>
    </location>
</feature>
<dbReference type="AlphaFoldDB" id="A0AAW0SVF9"/>
<comment type="caution">
    <text evidence="3">The sequence shown here is derived from an EMBL/GenBank/DDBJ whole genome shotgun (WGS) entry which is preliminary data.</text>
</comment>
<gene>
    <name evidence="3" type="ORF">O3P69_009443</name>
</gene>
<dbReference type="PANTHER" id="PTHR13627:SF34">
    <property type="entry name" value="RIBITOL-5-PHOSPHATE TRANSFERASE"/>
    <property type="match status" value="1"/>
</dbReference>
<feature type="signal peptide" evidence="2">
    <location>
        <begin position="1"/>
        <end position="34"/>
    </location>
</feature>
<sequence length="747" mass="80953">MWWRRGTRMPLPGVRLSPASLCVSVLLLLSLAVAAVIVQTGLCGGGAWVGCVSGRGSGGGRGGFGWRGKKSLTQGSAPIGVEALVQLKRDVADTLLALATDLRTGRSEGVADQLEAVASFLDPRYHHQGSTWSPRTITRPAYSPPPLNTPMKLPRNFTADAPRDIYKGTVHRAKDWVPGRQDLVGLNSSLPLSLDAQVTVLVDGCATPPNYLVGVVRQAVGTWPGVGVLVGVAEAQRAEVEDVNGLPGVQLMTVSCGAGESGALPDLIRATSTPYALVLSGVSAVTRDLDLPRLLYVAVGLRDLGVGVVGGSERGRDGAVDYTCTSLSVRNHVIEAREGYRYSAAACVYCDVSSGSFLASVEVLRDVTPDPALPRAAQALDWALRLQRAGVVTLTCPDVMFHVTREVRGKAPAVAKRQASEDRVCSTPEERKAARAAAWQARRQYRKLAQKWEVSAVVLNNGTRLEYSCREVGIDCSPRQRTRHYSLPPCCLALKGRILAAIDLVSREEQIPYIINAGTLLGALKFHGPLPWDFDDDMRTERNGLLTFMRHTQRLRRLGLSLHTREISIKKSDTTNSTNNTSHARGSGSGSNDNSKNNNNNNKSKKNKNKNKGKTTYATGTGPGGFTMDMWPWDHPPSHASLTPLAALPDHLPCLMHAHVPMAIREARAHPHNVSSCHLASLIRVGGVWAPADWNPGRAALYKYGDHLYRHEAHWRYWKGGDWNACPRPGHHACLDLHPLDGSLPFF</sequence>
<dbReference type="PANTHER" id="PTHR13627">
    <property type="entry name" value="FUKUTIN RELATED PROTEIN"/>
    <property type="match status" value="1"/>
</dbReference>
<organism evidence="3 4">
    <name type="scientific">Scylla paramamosain</name>
    <name type="common">Mud crab</name>
    <dbReference type="NCBI Taxonomy" id="85552"/>
    <lineage>
        <taxon>Eukaryota</taxon>
        <taxon>Metazoa</taxon>
        <taxon>Ecdysozoa</taxon>
        <taxon>Arthropoda</taxon>
        <taxon>Crustacea</taxon>
        <taxon>Multicrustacea</taxon>
        <taxon>Malacostraca</taxon>
        <taxon>Eumalacostraca</taxon>
        <taxon>Eucarida</taxon>
        <taxon>Decapoda</taxon>
        <taxon>Pleocyemata</taxon>
        <taxon>Brachyura</taxon>
        <taxon>Eubrachyura</taxon>
        <taxon>Portunoidea</taxon>
        <taxon>Portunidae</taxon>
        <taxon>Portuninae</taxon>
        <taxon>Scylla</taxon>
    </lineage>
</organism>
<dbReference type="InterPro" id="IPR052613">
    <property type="entry name" value="LicD_transferase"/>
</dbReference>
<evidence type="ECO:0000313" key="4">
    <source>
        <dbReference type="Proteomes" id="UP001487740"/>
    </source>
</evidence>
<dbReference type="Proteomes" id="UP001487740">
    <property type="component" value="Unassembled WGS sequence"/>
</dbReference>
<feature type="region of interest" description="Disordered" evidence="1">
    <location>
        <begin position="131"/>
        <end position="153"/>
    </location>
</feature>
<name>A0AAW0SVF9_SCYPA</name>